<proteinExistence type="predicted"/>
<reference evidence="1 4" key="2">
    <citation type="submission" date="2019-07" db="EMBL/GenBank/DDBJ databases">
        <title>Whole genome shotgun sequence of Halolactibacillus halophilus NBRC 100868.</title>
        <authorList>
            <person name="Hosoyama A."/>
            <person name="Uohara A."/>
            <person name="Ohji S."/>
            <person name="Ichikawa N."/>
        </authorList>
    </citation>
    <scope>NUCLEOTIDE SEQUENCE [LARGE SCALE GENOMIC DNA]</scope>
    <source>
        <strain evidence="1 4">NBRC 100868</strain>
    </source>
</reference>
<gene>
    <name evidence="1" type="ORF">HHA03_01960</name>
    <name evidence="2" type="ORF">SAMN05421839_101211</name>
</gene>
<dbReference type="RefSeq" id="WP_089829473.1">
    <property type="nucleotide sequence ID" value="NZ_BJWI01000001.1"/>
</dbReference>
<dbReference type="Proteomes" id="UP000242243">
    <property type="component" value="Unassembled WGS sequence"/>
</dbReference>
<accession>A0A1I5L716</accession>
<dbReference type="AlphaFoldDB" id="A0A1I5L716"/>
<protein>
    <submittedName>
        <fullName evidence="2">Uncharacterized protein</fullName>
    </submittedName>
</protein>
<reference evidence="2 3" key="1">
    <citation type="submission" date="2016-10" db="EMBL/GenBank/DDBJ databases">
        <authorList>
            <person name="de Groot N.N."/>
        </authorList>
    </citation>
    <scope>NUCLEOTIDE SEQUENCE [LARGE SCALE GENOMIC DNA]</scope>
    <source>
        <strain evidence="2 3">DSM 17073</strain>
    </source>
</reference>
<evidence type="ECO:0000313" key="3">
    <source>
        <dbReference type="Proteomes" id="UP000242243"/>
    </source>
</evidence>
<dbReference type="Proteomes" id="UP000321547">
    <property type="component" value="Unassembled WGS sequence"/>
</dbReference>
<evidence type="ECO:0000313" key="2">
    <source>
        <dbReference type="EMBL" id="SFO92531.1"/>
    </source>
</evidence>
<name>A0A1I5L716_9BACI</name>
<organism evidence="2 3">
    <name type="scientific">Halolactibacillus halophilus</name>
    <dbReference type="NCBI Taxonomy" id="306540"/>
    <lineage>
        <taxon>Bacteria</taxon>
        <taxon>Bacillati</taxon>
        <taxon>Bacillota</taxon>
        <taxon>Bacilli</taxon>
        <taxon>Bacillales</taxon>
        <taxon>Bacillaceae</taxon>
        <taxon>Halolactibacillus</taxon>
    </lineage>
</organism>
<dbReference type="EMBL" id="BJWI01000001">
    <property type="protein sequence ID" value="GEM00664.1"/>
    <property type="molecule type" value="Genomic_DNA"/>
</dbReference>
<sequence>MKKFYLLVVIFVVTIGALIYSNHQQQLHVYQTDVHAHDIQMNNLTLVNADDTLYLPGTYSIERLFDEPINRVSITLSYKNENIYDWVLSLDVLDVADDFGDTFIDHVTLDQDDVITVTIMYDKDGEEVAFDRDIVLKDILKEE</sequence>
<keyword evidence="4" id="KW-1185">Reference proteome</keyword>
<dbReference type="OrthoDB" id="2973112at2"/>
<dbReference type="EMBL" id="FOXC01000001">
    <property type="protein sequence ID" value="SFO92531.1"/>
    <property type="molecule type" value="Genomic_DNA"/>
</dbReference>
<evidence type="ECO:0000313" key="1">
    <source>
        <dbReference type="EMBL" id="GEM00664.1"/>
    </source>
</evidence>
<evidence type="ECO:0000313" key="4">
    <source>
        <dbReference type="Proteomes" id="UP000321547"/>
    </source>
</evidence>
<dbReference type="STRING" id="306540.SAMN05421839_101211"/>